<dbReference type="Pfam" id="PF17871">
    <property type="entry name" value="AAA_lid_9"/>
    <property type="match status" value="1"/>
</dbReference>
<dbReference type="InterPro" id="IPR036628">
    <property type="entry name" value="Clp_N_dom_sf"/>
</dbReference>
<evidence type="ECO:0000256" key="12">
    <source>
        <dbReference type="RuleBase" id="RU004432"/>
    </source>
</evidence>
<protein>
    <recommendedName>
        <fullName evidence="3 13">Chaperone protein ClpB</fullName>
    </recommendedName>
</protein>
<evidence type="ECO:0000256" key="2">
    <source>
        <dbReference type="ARBA" id="ARBA00008675"/>
    </source>
</evidence>
<dbReference type="EMBL" id="AP023396">
    <property type="protein sequence ID" value="BCK59043.1"/>
    <property type="molecule type" value="Genomic_DNA"/>
</dbReference>
<dbReference type="SUPFAM" id="SSF52540">
    <property type="entry name" value="P-loop containing nucleoside triphosphate hydrolases"/>
    <property type="match status" value="2"/>
</dbReference>
<evidence type="ECO:0000256" key="5">
    <source>
        <dbReference type="ARBA" id="ARBA00022741"/>
    </source>
</evidence>
<feature type="coiled-coil region" evidence="13">
    <location>
        <begin position="415"/>
        <end position="495"/>
    </location>
</feature>
<dbReference type="GO" id="GO:0005737">
    <property type="term" value="C:cytoplasm"/>
    <property type="evidence" value="ECO:0007669"/>
    <property type="project" value="UniProtKB-SubCell"/>
</dbReference>
<dbReference type="Pfam" id="PF10431">
    <property type="entry name" value="ClpB_D2-small"/>
    <property type="match status" value="1"/>
</dbReference>
<dbReference type="SMART" id="SM00382">
    <property type="entry name" value="AAA"/>
    <property type="match status" value="2"/>
</dbReference>
<keyword evidence="6 12" id="KW-0067">ATP-binding</keyword>
<dbReference type="InterPro" id="IPR050130">
    <property type="entry name" value="ClpA_ClpB"/>
</dbReference>
<keyword evidence="13" id="KW-0963">Cytoplasm</keyword>
<dbReference type="PANTHER" id="PTHR11638:SF18">
    <property type="entry name" value="HEAT SHOCK PROTEIN 104"/>
    <property type="match status" value="1"/>
</dbReference>
<evidence type="ECO:0000256" key="10">
    <source>
        <dbReference type="ARBA" id="ARBA00026057"/>
    </source>
</evidence>
<dbReference type="PROSITE" id="PS00871">
    <property type="entry name" value="CLPAB_2"/>
    <property type="match status" value="1"/>
</dbReference>
<proteinExistence type="inferred from homology"/>
<dbReference type="FunFam" id="3.40.50.300:FF:000025">
    <property type="entry name" value="ATP-dependent Clp protease subunit"/>
    <property type="match status" value="1"/>
</dbReference>
<dbReference type="PROSITE" id="PS00870">
    <property type="entry name" value="CLPAB_1"/>
    <property type="match status" value="1"/>
</dbReference>
<dbReference type="GO" id="GO:0016887">
    <property type="term" value="F:ATP hydrolysis activity"/>
    <property type="evidence" value="ECO:0007669"/>
    <property type="project" value="InterPro"/>
</dbReference>
<dbReference type="Pfam" id="PF07724">
    <property type="entry name" value="AAA_2"/>
    <property type="match status" value="1"/>
</dbReference>
<dbReference type="CDD" id="cd00009">
    <property type="entry name" value="AAA"/>
    <property type="match status" value="1"/>
</dbReference>
<gene>
    <name evidence="13 15" type="primary">clpB</name>
    <name evidence="15" type="ORF">NWFMUON74_68150</name>
</gene>
<dbReference type="GO" id="GO:0042026">
    <property type="term" value="P:protein refolding"/>
    <property type="evidence" value="ECO:0007669"/>
    <property type="project" value="UniProtKB-UniRule"/>
</dbReference>
<dbReference type="InterPro" id="IPR028299">
    <property type="entry name" value="ClpA/B_CS2"/>
</dbReference>
<evidence type="ECO:0000256" key="6">
    <source>
        <dbReference type="ARBA" id="ARBA00022840"/>
    </source>
</evidence>
<dbReference type="InterPro" id="IPR004176">
    <property type="entry name" value="Clp_R_N"/>
</dbReference>
<dbReference type="AlphaFoldDB" id="A0A7G1KXQ7"/>
<evidence type="ECO:0000256" key="13">
    <source>
        <dbReference type="RuleBase" id="RU362034"/>
    </source>
</evidence>
<keyword evidence="16" id="KW-1185">Reference proteome</keyword>
<dbReference type="InterPro" id="IPR003959">
    <property type="entry name" value="ATPase_AAA_core"/>
</dbReference>
<keyword evidence="8 13" id="KW-0175">Coiled coil</keyword>
<keyword evidence="4 11" id="KW-0677">Repeat</keyword>
<dbReference type="Gene3D" id="3.40.50.300">
    <property type="entry name" value="P-loop containing nucleotide triphosphate hydrolases"/>
    <property type="match status" value="3"/>
</dbReference>
<evidence type="ECO:0000256" key="3">
    <source>
        <dbReference type="ARBA" id="ARBA00017574"/>
    </source>
</evidence>
<dbReference type="Proteomes" id="UP000516173">
    <property type="component" value="Chromosome"/>
</dbReference>
<sequence>MNVDSFNPTTKTQAALTAALQAASAAGNPEIRPAHLLVALLDQTDGIAAPLLKAVAVDSATVRREAQDIVDRLPRATGATTSPQLGREALAAITAAQKLATELGDEYVSTEHLMVGLAAGDSDVSQLLLKYGATADALREAFTAVRGNARVTSPDPEGSYQALEKYSTDLTAAAREGKLDPVIGRDTEIRRVVQVLSRRTKNNPVLIGEPGVGKTAIVEGLAQRIIAGDVPESLRGKRLVALDLGAMVAGAKYRGEFEERLKAVLEEIKQSAGQIITFIDELHTIVGAGATGESAMDAGNMIKPMLARGELRLVGATTLDEYRQHIEKDPALERRFQQVLVGEPSVADTIGILRGLKERYEVHHGVRITDSALVAAATLSDRYITSRFLPDKAIDLVDESASRLRMEIDSRPVEIDEVERAVRRLEIEEMALAKETDEASKLRLEKLRQELADDREKLNQLMARWQNEKQAIDSVRVIKEELETLKGESERAERDGDLGKAAELRYGRIPQLEKQLDEAERKAGTAADGEVMLQEEVGPNDIAEVVSSWTGIPVGRMLEGETQKLLRMEDELGKRVVGQRDAVVAVSDAVRRARAGVADPNRPTGSFMFVGPTGVGKTELAKALADFLFDDERAMIRIDMSEYSEKHSVARLVGAPPGYVGYDQGGQLTEAVRRRPYTVVLFDEIEKAHPDVFDILLQVLDEGRLTDGQGRTVDFRNTILILTSNLGAGGEKDFVMNAVRSAFKPEFLNRLDDVVMFQSLDEEQLEHIVDIQLEQLQKRLAQRRLKLDVSDSARFWLAVRGYDPAYGARPLRRLIQQSIGDSLAKELLAGEVIDGDLVKVGVSPDGDGLIVGK</sequence>
<dbReference type="SMART" id="SM01086">
    <property type="entry name" value="ClpB_D2-small"/>
    <property type="match status" value="1"/>
</dbReference>
<dbReference type="Gene3D" id="1.10.8.60">
    <property type="match status" value="1"/>
</dbReference>
<evidence type="ECO:0000256" key="7">
    <source>
        <dbReference type="ARBA" id="ARBA00023016"/>
    </source>
</evidence>
<dbReference type="NCBIfam" id="TIGR03346">
    <property type="entry name" value="chaperone_ClpB"/>
    <property type="match status" value="1"/>
</dbReference>
<evidence type="ECO:0000256" key="11">
    <source>
        <dbReference type="PROSITE-ProRule" id="PRU01251"/>
    </source>
</evidence>
<accession>A0A7G1KXQ7</accession>
<keyword evidence="7 13" id="KW-0346">Stress response</keyword>
<evidence type="ECO:0000256" key="8">
    <source>
        <dbReference type="ARBA" id="ARBA00023054"/>
    </source>
</evidence>
<feature type="domain" description="Clp R" evidence="14">
    <location>
        <begin position="3"/>
        <end position="148"/>
    </location>
</feature>
<evidence type="ECO:0000313" key="16">
    <source>
        <dbReference type="Proteomes" id="UP000516173"/>
    </source>
</evidence>
<dbReference type="InterPro" id="IPR041546">
    <property type="entry name" value="ClpA/ClpB_AAA_lid"/>
</dbReference>
<dbReference type="KEGG" id="nwl:NWFMUON74_68150"/>
<dbReference type="InterPro" id="IPR001270">
    <property type="entry name" value="ClpA/B"/>
</dbReference>
<dbReference type="FunFam" id="3.40.50.300:FF:000010">
    <property type="entry name" value="Chaperone clpB 1, putative"/>
    <property type="match status" value="1"/>
</dbReference>
<evidence type="ECO:0000256" key="9">
    <source>
        <dbReference type="ARBA" id="ARBA00023186"/>
    </source>
</evidence>
<dbReference type="Pfam" id="PF00004">
    <property type="entry name" value="AAA"/>
    <property type="match status" value="1"/>
</dbReference>
<comment type="function">
    <text evidence="13">Part of a stress-induced multi-chaperone system, it is involved in the recovery of the cell from heat-induced damage, in cooperation with DnaK, DnaJ and GrpE.</text>
</comment>
<dbReference type="FunFam" id="1.10.8.60:FF:000017">
    <property type="entry name" value="ATP-dependent chaperone ClpB"/>
    <property type="match status" value="1"/>
</dbReference>
<dbReference type="Gene3D" id="1.10.1780.10">
    <property type="entry name" value="Clp, N-terminal domain"/>
    <property type="match status" value="1"/>
</dbReference>
<evidence type="ECO:0000259" key="14">
    <source>
        <dbReference type="PROSITE" id="PS51903"/>
    </source>
</evidence>
<dbReference type="CDD" id="cd19499">
    <property type="entry name" value="RecA-like_ClpB_Hsp104-like"/>
    <property type="match status" value="1"/>
</dbReference>
<dbReference type="Pfam" id="PF02861">
    <property type="entry name" value="Clp_N"/>
    <property type="match status" value="1"/>
</dbReference>
<dbReference type="GO" id="GO:0005524">
    <property type="term" value="F:ATP binding"/>
    <property type="evidence" value="ECO:0007669"/>
    <property type="project" value="UniProtKB-UniRule"/>
</dbReference>
<dbReference type="InterPro" id="IPR017730">
    <property type="entry name" value="Chaperonin_ClpB"/>
</dbReference>
<dbReference type="PANTHER" id="PTHR11638">
    <property type="entry name" value="ATP-DEPENDENT CLP PROTEASE"/>
    <property type="match status" value="1"/>
</dbReference>
<comment type="subcellular location">
    <subcellularLocation>
        <location evidence="1 13">Cytoplasm</location>
    </subcellularLocation>
</comment>
<evidence type="ECO:0000313" key="15">
    <source>
        <dbReference type="EMBL" id="BCK59043.1"/>
    </source>
</evidence>
<dbReference type="InterPro" id="IPR003593">
    <property type="entry name" value="AAA+_ATPase"/>
</dbReference>
<keyword evidence="9 12" id="KW-0143">Chaperone</keyword>
<dbReference type="InterPro" id="IPR019489">
    <property type="entry name" value="Clp_ATPase_C"/>
</dbReference>
<dbReference type="InterPro" id="IPR027417">
    <property type="entry name" value="P-loop_NTPase"/>
</dbReference>
<comment type="subunit">
    <text evidence="10">Homohexamer. The oligomerization is ATP-dependent.</text>
</comment>
<organism evidence="15 16">
    <name type="scientific">Nocardia wallacei</name>
    <dbReference type="NCBI Taxonomy" id="480035"/>
    <lineage>
        <taxon>Bacteria</taxon>
        <taxon>Bacillati</taxon>
        <taxon>Actinomycetota</taxon>
        <taxon>Actinomycetes</taxon>
        <taxon>Mycobacteriales</taxon>
        <taxon>Nocardiaceae</taxon>
        <taxon>Nocardia</taxon>
    </lineage>
</organism>
<dbReference type="PROSITE" id="PS51903">
    <property type="entry name" value="CLP_R"/>
    <property type="match status" value="1"/>
</dbReference>
<dbReference type="PRINTS" id="PR00300">
    <property type="entry name" value="CLPPROTEASEA"/>
</dbReference>
<dbReference type="InterPro" id="IPR018368">
    <property type="entry name" value="ClpA/B_CS1"/>
</dbReference>
<dbReference type="FunFam" id="3.40.50.300:FF:000120">
    <property type="entry name" value="ATP-dependent chaperone ClpB"/>
    <property type="match status" value="1"/>
</dbReference>
<dbReference type="GO" id="GO:0034605">
    <property type="term" value="P:cellular response to heat"/>
    <property type="evidence" value="ECO:0007669"/>
    <property type="project" value="TreeGrafter"/>
</dbReference>
<evidence type="ECO:0000256" key="4">
    <source>
        <dbReference type="ARBA" id="ARBA00022737"/>
    </source>
</evidence>
<dbReference type="SUPFAM" id="SSF81923">
    <property type="entry name" value="Double Clp-N motif"/>
    <property type="match status" value="1"/>
</dbReference>
<keyword evidence="5 12" id="KW-0547">Nucleotide-binding</keyword>
<comment type="similarity">
    <text evidence="2 12">Belongs to the ClpA/ClpB family.</text>
</comment>
<name>A0A7G1KXQ7_9NOCA</name>
<reference evidence="15 16" key="1">
    <citation type="submission" date="2020-08" db="EMBL/GenBank/DDBJ databases">
        <title>Genome Sequencing of Nocardia wallacei strain FMUON74 and assembly.</title>
        <authorList>
            <person name="Toyokawa M."/>
            <person name="Uesaka K."/>
        </authorList>
    </citation>
    <scope>NUCLEOTIDE SEQUENCE [LARGE SCALE GENOMIC DNA]</scope>
    <source>
        <strain evidence="15 16">FMUON74</strain>
    </source>
</reference>
<evidence type="ECO:0000256" key="1">
    <source>
        <dbReference type="ARBA" id="ARBA00004496"/>
    </source>
</evidence>
<comment type="subunit">
    <text evidence="13">Homohexamer; The oligomerization is ATP-dependent.</text>
</comment>